<keyword evidence="1" id="KW-1133">Transmembrane helix</keyword>
<keyword evidence="1" id="KW-0472">Membrane</keyword>
<keyword evidence="1" id="KW-0812">Transmembrane</keyword>
<sequence>MNYTTKKYLINTLFLSLSIIICVILLMLFEKFWVQDELKKWKTAIDAKAVYHWTSFPKHFLYYQEQMIFIIDYRVYNIITTFFVISAISIYTFRIILLFVYWKKELLKNWIKFIFLLFPFFEVFFLLNKNSIENINLIPFKKTKNKIKIILIIAFIIVSVMTIIILSINSYNDRYHPNISLKEYYWIYGSKSLNSKELKLNDSEKVVLIKTNIAIMQYSLSLIWWSIFYICILTSIKTQFVIFNKNKLKS</sequence>
<evidence type="ECO:0000313" key="3">
    <source>
        <dbReference type="Proteomes" id="UP000184322"/>
    </source>
</evidence>
<keyword evidence="3" id="KW-1185">Reference proteome</keyword>
<evidence type="ECO:0000256" key="1">
    <source>
        <dbReference type="SAM" id="Phobius"/>
    </source>
</evidence>
<dbReference type="STRING" id="48003.BLA55_00370"/>
<feature type="transmembrane region" description="Helical" evidence="1">
    <location>
        <begin position="12"/>
        <end position="29"/>
    </location>
</feature>
<feature type="transmembrane region" description="Helical" evidence="1">
    <location>
        <begin position="110"/>
        <end position="128"/>
    </location>
</feature>
<organism evidence="2 3">
    <name type="scientific">Mycoplasmopsis pullorum</name>
    <dbReference type="NCBI Taxonomy" id="48003"/>
    <lineage>
        <taxon>Bacteria</taxon>
        <taxon>Bacillati</taxon>
        <taxon>Mycoplasmatota</taxon>
        <taxon>Mycoplasmoidales</taxon>
        <taxon>Metamycoplasmataceae</taxon>
        <taxon>Mycoplasmopsis</taxon>
    </lineage>
</organism>
<feature type="transmembrane region" description="Helical" evidence="1">
    <location>
        <begin position="149"/>
        <end position="168"/>
    </location>
</feature>
<feature type="transmembrane region" description="Helical" evidence="1">
    <location>
        <begin position="222"/>
        <end position="243"/>
    </location>
</feature>
<dbReference type="EMBL" id="CP017813">
    <property type="protein sequence ID" value="APJ38150.1"/>
    <property type="molecule type" value="Genomic_DNA"/>
</dbReference>
<feature type="transmembrane region" description="Helical" evidence="1">
    <location>
        <begin position="75"/>
        <end position="98"/>
    </location>
</feature>
<accession>A0A1L4FRB4</accession>
<dbReference type="AlphaFoldDB" id="A0A1L4FRB4"/>
<name>A0A1L4FRB4_9BACT</name>
<dbReference type="KEGG" id="mpul:BLA55_00370"/>
<protein>
    <submittedName>
        <fullName evidence="2">Uncharacterized protein</fullName>
    </submittedName>
</protein>
<dbReference type="Proteomes" id="UP000184322">
    <property type="component" value="Chromosome"/>
</dbReference>
<evidence type="ECO:0000313" key="2">
    <source>
        <dbReference type="EMBL" id="APJ38150.1"/>
    </source>
</evidence>
<gene>
    <name evidence="2" type="ORF">BLA55_00370</name>
</gene>
<reference evidence="3" key="1">
    <citation type="submission" date="2016-10" db="EMBL/GenBank/DDBJ databases">
        <authorList>
            <person name="Beylefeld A."/>
            <person name="Abolnik C."/>
        </authorList>
    </citation>
    <scope>NUCLEOTIDE SEQUENCE [LARGE SCALE GENOMIC DNA]</scope>
    <source>
        <strain evidence="3">B359_6</strain>
    </source>
</reference>
<dbReference type="RefSeq" id="WP_073372155.1">
    <property type="nucleotide sequence ID" value="NZ_CP017813.1"/>
</dbReference>
<proteinExistence type="predicted"/>